<evidence type="ECO:0000313" key="2">
    <source>
        <dbReference type="Proteomes" id="UP001156694"/>
    </source>
</evidence>
<dbReference type="PANTHER" id="PTHR42815">
    <property type="entry name" value="FAD-BINDING, PUTATIVE (AFU_ORTHOLOGUE AFUA_6G07600)-RELATED"/>
    <property type="match status" value="1"/>
</dbReference>
<proteinExistence type="predicted"/>
<dbReference type="InterPro" id="IPR012349">
    <property type="entry name" value="Split_barrel_FMN-bd"/>
</dbReference>
<dbReference type="PANTHER" id="PTHR42815:SF2">
    <property type="entry name" value="FAD-BINDING, PUTATIVE (AFU_ORTHOLOGUE AFUA_6G07600)-RELATED"/>
    <property type="match status" value="1"/>
</dbReference>
<gene>
    <name evidence="1" type="ORF">GCM10007939_22860</name>
</gene>
<dbReference type="EMBL" id="BSNN01000008">
    <property type="protein sequence ID" value="GLQ36002.1"/>
    <property type="molecule type" value="Genomic_DNA"/>
</dbReference>
<evidence type="ECO:0000313" key="1">
    <source>
        <dbReference type="EMBL" id="GLQ36002.1"/>
    </source>
</evidence>
<dbReference type="RefSeq" id="WP_284379313.1">
    <property type="nucleotide sequence ID" value="NZ_BSNN01000008.1"/>
</dbReference>
<evidence type="ECO:0008006" key="3">
    <source>
        <dbReference type="Google" id="ProtNLM"/>
    </source>
</evidence>
<reference evidence="2" key="1">
    <citation type="journal article" date="2019" name="Int. J. Syst. Evol. Microbiol.">
        <title>The Global Catalogue of Microorganisms (GCM) 10K type strain sequencing project: providing services to taxonomists for standard genome sequencing and annotation.</title>
        <authorList>
            <consortium name="The Broad Institute Genomics Platform"/>
            <consortium name="The Broad Institute Genome Sequencing Center for Infectious Disease"/>
            <person name="Wu L."/>
            <person name="Ma J."/>
        </authorList>
    </citation>
    <scope>NUCLEOTIDE SEQUENCE [LARGE SCALE GENOMIC DNA]</scope>
    <source>
        <strain evidence="2">NBRC 110140</strain>
    </source>
</reference>
<protein>
    <recommendedName>
        <fullName evidence="3">Pyridoxamine 5'-phosphate oxidase putative domain-containing protein</fullName>
    </recommendedName>
</protein>
<sequence>MSKGLRNFHRGERAVQLRAEVPAKYSEMASSVIRTEMPDQHRGFFESLPVLFMGFVDHGGRVWASPFIGGENSIHSPLPDQLNIDGLPLLVDELGLDLTVGAKVGAVGIQQDTRRRNRVNGTITQHTNKGLLMRVDQSFGNCPKYIQLRHPKWNGPTNQKITSTKLSNLNTTAKAMIATADTFIIASRHAVLSDAPTAGVDASHRGGRSGFLKVDSAGALSFPDFSGNRFFNTLGNIVDDGRVGMFIPDFASGSALFITGRAVIEWGRDHVAAFKGAERLIHVTPEEIWLAHGLVVAGDDTVEPSPHLQRTGIWEEKH</sequence>
<organism evidence="1 2">
    <name type="scientific">Amylibacter marinus</name>
    <dbReference type="NCBI Taxonomy" id="1475483"/>
    <lineage>
        <taxon>Bacteria</taxon>
        <taxon>Pseudomonadati</taxon>
        <taxon>Pseudomonadota</taxon>
        <taxon>Alphaproteobacteria</taxon>
        <taxon>Rhodobacterales</taxon>
        <taxon>Paracoccaceae</taxon>
        <taxon>Amylibacter</taxon>
    </lineage>
</organism>
<keyword evidence="2" id="KW-1185">Reference proteome</keyword>
<accession>A0ABQ5VXR5</accession>
<comment type="caution">
    <text evidence="1">The sequence shown here is derived from an EMBL/GenBank/DDBJ whole genome shotgun (WGS) entry which is preliminary data.</text>
</comment>
<name>A0ABQ5VXR5_9RHOB</name>
<dbReference type="Proteomes" id="UP001156694">
    <property type="component" value="Unassembled WGS sequence"/>
</dbReference>
<dbReference type="Gene3D" id="2.30.110.10">
    <property type="entry name" value="Electron Transport, Fmn-binding Protein, Chain A"/>
    <property type="match status" value="1"/>
</dbReference>